<proteinExistence type="inferred from homology"/>
<dbReference type="InterPro" id="IPR027417">
    <property type="entry name" value="P-loop_NTPase"/>
</dbReference>
<feature type="domain" description="AAA+ ATPase" evidence="6">
    <location>
        <begin position="180"/>
        <end position="321"/>
    </location>
</feature>
<keyword evidence="5" id="KW-0067">ATP-binding</keyword>
<evidence type="ECO:0000256" key="2">
    <source>
        <dbReference type="ARBA" id="ARBA00022614"/>
    </source>
</evidence>
<evidence type="ECO:0000256" key="5">
    <source>
        <dbReference type="ARBA" id="ARBA00022840"/>
    </source>
</evidence>
<dbReference type="InterPro" id="IPR001611">
    <property type="entry name" value="Leu-rich_rpt"/>
</dbReference>
<evidence type="ECO:0000256" key="4">
    <source>
        <dbReference type="ARBA" id="ARBA00022821"/>
    </source>
</evidence>
<reference evidence="7 8" key="1">
    <citation type="submission" date="2021-07" db="EMBL/GenBank/DDBJ databases">
        <title>The Aristolochia fimbriata genome: insights into angiosperm evolution, floral development and chemical biosynthesis.</title>
        <authorList>
            <person name="Jiao Y."/>
        </authorList>
    </citation>
    <scope>NUCLEOTIDE SEQUENCE [LARGE SCALE GENOMIC DNA]</scope>
    <source>
        <strain evidence="7">IBCAS-2021</strain>
        <tissue evidence="7">Leaf</tissue>
    </source>
</reference>
<dbReference type="SUPFAM" id="SSF52540">
    <property type="entry name" value="P-loop containing nucleoside triphosphate hydrolases"/>
    <property type="match status" value="1"/>
</dbReference>
<comment type="similarity">
    <text evidence="1">Belongs to the disease resistance NB-LRR family.</text>
</comment>
<evidence type="ECO:0000256" key="3">
    <source>
        <dbReference type="ARBA" id="ARBA00022737"/>
    </source>
</evidence>
<dbReference type="InterPro" id="IPR003593">
    <property type="entry name" value="AAA+_ATPase"/>
</dbReference>
<evidence type="ECO:0000256" key="1">
    <source>
        <dbReference type="ARBA" id="ARBA00008894"/>
    </source>
</evidence>
<dbReference type="PANTHER" id="PTHR33463:SF198">
    <property type="entry name" value="RPP4C3"/>
    <property type="match status" value="1"/>
</dbReference>
<dbReference type="InterPro" id="IPR057135">
    <property type="entry name" value="At4g27190-like_LRR"/>
</dbReference>
<keyword evidence="2" id="KW-0433">Leucine-rich repeat</keyword>
<dbReference type="Gene3D" id="3.40.50.300">
    <property type="entry name" value="P-loop containing nucleotide triphosphate hydrolases"/>
    <property type="match status" value="1"/>
</dbReference>
<dbReference type="GO" id="GO:0043531">
    <property type="term" value="F:ADP binding"/>
    <property type="evidence" value="ECO:0007669"/>
    <property type="project" value="InterPro"/>
</dbReference>
<dbReference type="Pfam" id="PF13855">
    <property type="entry name" value="LRR_8"/>
    <property type="match status" value="1"/>
</dbReference>
<keyword evidence="8" id="KW-1185">Reference proteome</keyword>
<dbReference type="GO" id="GO:0006952">
    <property type="term" value="P:defense response"/>
    <property type="evidence" value="ECO:0007669"/>
    <property type="project" value="UniProtKB-KW"/>
</dbReference>
<accession>A0AAV7FA18</accession>
<keyword evidence="3" id="KW-0677">Repeat</keyword>
<organism evidence="7 8">
    <name type="scientific">Aristolochia fimbriata</name>
    <name type="common">White veined hardy Dutchman's pipe vine</name>
    <dbReference type="NCBI Taxonomy" id="158543"/>
    <lineage>
        <taxon>Eukaryota</taxon>
        <taxon>Viridiplantae</taxon>
        <taxon>Streptophyta</taxon>
        <taxon>Embryophyta</taxon>
        <taxon>Tracheophyta</taxon>
        <taxon>Spermatophyta</taxon>
        <taxon>Magnoliopsida</taxon>
        <taxon>Magnoliidae</taxon>
        <taxon>Piperales</taxon>
        <taxon>Aristolochiaceae</taxon>
        <taxon>Aristolochia</taxon>
    </lineage>
</organism>
<dbReference type="PRINTS" id="PR00364">
    <property type="entry name" value="DISEASERSIST"/>
</dbReference>
<dbReference type="Gene3D" id="1.10.8.430">
    <property type="entry name" value="Helical domain of apoptotic protease-activating factors"/>
    <property type="match status" value="1"/>
</dbReference>
<keyword evidence="5" id="KW-0547">Nucleotide-binding</keyword>
<dbReference type="EMBL" id="JAINDJ010000002">
    <property type="protein sequence ID" value="KAG9456911.1"/>
    <property type="molecule type" value="Genomic_DNA"/>
</dbReference>
<dbReference type="GO" id="GO:0005524">
    <property type="term" value="F:ATP binding"/>
    <property type="evidence" value="ECO:0007669"/>
    <property type="project" value="UniProtKB-KW"/>
</dbReference>
<dbReference type="InterPro" id="IPR050905">
    <property type="entry name" value="Plant_NBS-LRR"/>
</dbReference>
<dbReference type="InterPro" id="IPR032675">
    <property type="entry name" value="LRR_dom_sf"/>
</dbReference>
<protein>
    <recommendedName>
        <fullName evidence="6">AAA+ ATPase domain-containing protein</fullName>
    </recommendedName>
</protein>
<dbReference type="SMART" id="SM00369">
    <property type="entry name" value="LRR_TYP"/>
    <property type="match status" value="3"/>
</dbReference>
<comment type="caution">
    <text evidence="7">The sequence shown here is derived from an EMBL/GenBank/DDBJ whole genome shotgun (WGS) entry which is preliminary data.</text>
</comment>
<dbReference type="InterPro" id="IPR003591">
    <property type="entry name" value="Leu-rich_rpt_typical-subtyp"/>
</dbReference>
<dbReference type="SUPFAM" id="SSF52047">
    <property type="entry name" value="RNI-like"/>
    <property type="match status" value="2"/>
</dbReference>
<dbReference type="Pfam" id="PF23247">
    <property type="entry name" value="LRR_RPS2"/>
    <property type="match status" value="4"/>
</dbReference>
<dbReference type="FunFam" id="3.40.50.300:FF:001091">
    <property type="entry name" value="Probable disease resistance protein At1g61300"/>
    <property type="match status" value="1"/>
</dbReference>
<dbReference type="PANTHER" id="PTHR33463">
    <property type="entry name" value="NB-ARC DOMAIN-CONTAINING PROTEIN-RELATED"/>
    <property type="match status" value="1"/>
</dbReference>
<evidence type="ECO:0000313" key="8">
    <source>
        <dbReference type="Proteomes" id="UP000825729"/>
    </source>
</evidence>
<dbReference type="Proteomes" id="UP000825729">
    <property type="component" value="Unassembled WGS sequence"/>
</dbReference>
<sequence length="1675" mass="188913">MDFLFTIISEVGKCLFDPVKRHCGYLFCYARNVEKLSAEATTLSMHKNDVDNKLEEERRTSQKEPKDAVNKWKEAVEKVARQANVYSGQLIISGEQRPIQMGGCCCLNVVTWRYKLGKDAAKGILKVQELTNDLNNFQGDFTYRPPPSDVVIRRSDTIQNNESITISVERQVNQALGDHSIRSIGIYGMGGIGKTTLVQKINNDMTKSNLFNKVIMVIVSQNPDLKLIQGDIAESLGLKHIMEVNTEQRRASLLFDELKNYERVLIILDDVWERLEMAQVGIPSRGEHPCCKIIITTRDEHVCDLMRMNIKISVVPWSSEDSRKLFDSKVGQDMILKNPKLEPFANEIIKECGGNPLAIVTLASALVGKENEVIWKDALRSLQSSDPNELENIEGMVDTVIKSIKYSYNNLPGDQDHPMKLCFLFCSLFPEDCDISLFDLRTYGIGEGFLRVDGSLLDAWGRLESYIERLKARNLLLDGSNENCVRMHDVVRDVARVIAAKGHGFIGKAGIGLNEWPRLLDNAEDCKRMSLMNNDIRVLPADNYLNMPELRTLLLTDNRKLKQIPDNFFAGMNKLVNLDLSGTAVSKLPPSMSCLTSLRSLNFASKFHFGINFKGGEMDMSLIRKLKKLEILILGYEILKVPNGLGELTNLKVLHLGHNLESIPEAVIPNLLLLEELWLGTTVSRRSSNYSGRSATLAEVASLKNLTTLRLGVKSSVLSQDIPLCWENYNLQKFGIFLGSIEYPYWYDYYMSQFLFIENLSDPIKDWVLFLLQKSENLHVQHNKDFWYFPCLNFMDNLKRIFIYDWAVMKNVANIEEVPQATNNLGRLKSLHLGQLPNLEKICQGPLGDGFVLNLKALLVRECEKIQIIMPLDLLQASQSLESLEVTKCASLTHVVSINVEAPSNIASDQKVQLGDQHSTHLILPRDIEKKKKVLFSKEGGVMEKEDLFPKLNRLSLEELPNLVSFYNILPDPSTHFGKQQDRSLQLEDASVELNKANKAISGVLLLQNLTKLSVTSCDSLNSLYSLGSLQKLRELYIKRCHNLTSLFKLSMIQEYGSLHSIQKITVHDCRRLKWIVVKEEDEDGKGTILSYDHLKFLELQDLPELMNFYSWDTNILLSPSLEQIRVIKCENFQIQSILPVDILETSRLISLKSLRVKGCKSLIQVVSINAEVPSIINSDKAQLGEHSTNGKMKKLSFNNDGVILERGGFFPGLDELILEELPNLMSICLLQLAESKYLGKQLKQGLEDASIAENDQMPAMRALAPNLAVFQNLTTLRISGCHNLKYLFSLDMFKNGGLQKLQKMDIIEFTGCNRLSHLFPPPHALTAGSNLPRLKILRVYDCAELVSCVMTKKRDMDKFAAILWPKLEELDLLNLPNLLCLYGEEGFGSFLLRHPSLRDVDISGCPKLWKHTINNNIAYSSNSSSSPLGNSTLINLSSSLAFSSAPVIFSLRKLQIAGFDQTQHVFGFEEGICTSVFDKLFTLILRDLPRLERICRGYIPPGSFANLLEVKVIRCHSLKGCLQFSLILAGSLQHLESLVVESCEKLEKLIMSPDEDQDEVDQKVVVVLPRLKNLILEDLPELTSLYGGGDAFLQLPSLRWTRANNCSKLKQLPFGPWANPRANPWADLGANPRADLGANPFSPWRSLPYWKRLKRNTSDEHIQDGHGTALLNDN</sequence>
<name>A0AAV7FA18_ARIFI</name>
<evidence type="ECO:0000259" key="6">
    <source>
        <dbReference type="SMART" id="SM00382"/>
    </source>
</evidence>
<dbReference type="InterPro" id="IPR036388">
    <property type="entry name" value="WH-like_DNA-bd_sf"/>
</dbReference>
<keyword evidence="4" id="KW-0611">Plant defense</keyword>
<dbReference type="SUPFAM" id="SSF52058">
    <property type="entry name" value="L domain-like"/>
    <property type="match status" value="1"/>
</dbReference>
<dbReference type="Gene3D" id="1.10.10.10">
    <property type="entry name" value="Winged helix-like DNA-binding domain superfamily/Winged helix DNA-binding domain"/>
    <property type="match status" value="1"/>
</dbReference>
<dbReference type="Gene3D" id="3.80.10.10">
    <property type="entry name" value="Ribonuclease Inhibitor"/>
    <property type="match status" value="4"/>
</dbReference>
<dbReference type="InterPro" id="IPR042197">
    <property type="entry name" value="Apaf_helical"/>
</dbReference>
<gene>
    <name evidence="7" type="ORF">H6P81_001419</name>
</gene>
<dbReference type="InterPro" id="IPR002182">
    <property type="entry name" value="NB-ARC"/>
</dbReference>
<evidence type="ECO:0000313" key="7">
    <source>
        <dbReference type="EMBL" id="KAG9456911.1"/>
    </source>
</evidence>
<dbReference type="SMART" id="SM00382">
    <property type="entry name" value="AAA"/>
    <property type="match status" value="1"/>
</dbReference>
<dbReference type="Pfam" id="PF00931">
    <property type="entry name" value="NB-ARC"/>
    <property type="match status" value="1"/>
</dbReference>